<evidence type="ECO:0000313" key="1">
    <source>
        <dbReference type="EMBL" id="QIS06745.1"/>
    </source>
</evidence>
<name>A0A6G9Y0K6_NOCBR</name>
<accession>A0A6G9Y0K6</accession>
<sequence>MFVTRASAPAGANPMGMNLATNFAMTANTAAQVTGWAARAGFGATVITSSKLVADGGAAWMLNAKAVLTAAWPSSTALTLTVMKNATSVATMAIPFNNTTATLTSVALTLASGDTVWLSYTTPLGASATLLSGATNTYLYFT</sequence>
<dbReference type="EMBL" id="CP046171">
    <property type="protein sequence ID" value="QIS06745.1"/>
    <property type="molecule type" value="Genomic_DNA"/>
</dbReference>
<gene>
    <name evidence="1" type="ORF">F5X71_34535</name>
</gene>
<protein>
    <submittedName>
        <fullName evidence="1">Uncharacterized protein</fullName>
    </submittedName>
</protein>
<reference evidence="1 2" key="1">
    <citation type="journal article" date="2019" name="ACS Chem. Biol.">
        <title>Identification and Mobilization of a Cryptic Antibiotic Biosynthesis Gene Locus from a Human-Pathogenic Nocardia Isolate.</title>
        <authorList>
            <person name="Herisse M."/>
            <person name="Ishida K."/>
            <person name="Porter J.L."/>
            <person name="Howden B."/>
            <person name="Hertweck C."/>
            <person name="Stinear T.P."/>
            <person name="Pidot S.J."/>
        </authorList>
    </citation>
    <scope>NUCLEOTIDE SEQUENCE [LARGE SCALE GENOMIC DNA]</scope>
    <source>
        <strain evidence="1 2">AUSMDU00024985</strain>
    </source>
</reference>
<organism evidence="1 2">
    <name type="scientific">Nocardia brasiliensis</name>
    <dbReference type="NCBI Taxonomy" id="37326"/>
    <lineage>
        <taxon>Bacteria</taxon>
        <taxon>Bacillati</taxon>
        <taxon>Actinomycetota</taxon>
        <taxon>Actinomycetes</taxon>
        <taxon>Mycobacteriales</taxon>
        <taxon>Nocardiaceae</taxon>
        <taxon>Nocardia</taxon>
    </lineage>
</organism>
<dbReference type="AlphaFoldDB" id="A0A6G9Y0K6"/>
<proteinExistence type="predicted"/>
<dbReference type="Proteomes" id="UP000501705">
    <property type="component" value="Chromosome"/>
</dbReference>
<dbReference type="RefSeq" id="WP_167465760.1">
    <property type="nucleotide sequence ID" value="NZ_CP046171.1"/>
</dbReference>
<evidence type="ECO:0000313" key="2">
    <source>
        <dbReference type="Proteomes" id="UP000501705"/>
    </source>
</evidence>